<feature type="domain" description="TonB C-terminal" evidence="12">
    <location>
        <begin position="25"/>
        <end position="119"/>
    </location>
</feature>
<comment type="subcellular location">
    <subcellularLocation>
        <location evidence="1 10">Cell inner membrane</location>
        <topology evidence="1 10">Single-pass membrane protein</topology>
        <orientation evidence="1 10">Periplasmic side</orientation>
    </subcellularLocation>
</comment>
<keyword evidence="3 10" id="KW-0813">Transport</keyword>
<comment type="function">
    <text evidence="10">Interacts with outer membrane receptor proteins that carry out high-affinity binding and energy dependent uptake into the periplasmic space of specific substrates. It could act to transduce energy from the cytoplasmic membrane to specific energy-requiring processes in the outer membrane, resulting in the release into the periplasm of ligands bound by these outer membrane proteins.</text>
</comment>
<evidence type="ECO:0000256" key="5">
    <source>
        <dbReference type="ARBA" id="ARBA00022519"/>
    </source>
</evidence>
<evidence type="ECO:0000259" key="12">
    <source>
        <dbReference type="PROSITE" id="PS52015"/>
    </source>
</evidence>
<dbReference type="Pfam" id="PF03544">
    <property type="entry name" value="TonB_C"/>
    <property type="match status" value="1"/>
</dbReference>
<evidence type="ECO:0000313" key="14">
    <source>
        <dbReference type="Proteomes" id="UP000243535"/>
    </source>
</evidence>
<dbReference type="InterPro" id="IPR006260">
    <property type="entry name" value="TonB/TolA_C"/>
</dbReference>
<feature type="region of interest" description="Disordered" evidence="11">
    <location>
        <begin position="1"/>
        <end position="38"/>
    </location>
</feature>
<dbReference type="STRING" id="375574.GCA_001418035_02141"/>
<dbReference type="GO" id="GO:0030288">
    <property type="term" value="C:outer membrane-bounded periplasmic space"/>
    <property type="evidence" value="ECO:0007669"/>
    <property type="project" value="InterPro"/>
</dbReference>
<accession>A0A0K6H2S9</accession>
<dbReference type="InterPro" id="IPR051045">
    <property type="entry name" value="TonB-dependent_transducer"/>
</dbReference>
<keyword evidence="5 10" id="KW-0997">Cell inner membrane</keyword>
<evidence type="ECO:0000256" key="11">
    <source>
        <dbReference type="SAM" id="MobiDB-lite"/>
    </source>
</evidence>
<dbReference type="GO" id="GO:0098797">
    <property type="term" value="C:plasma membrane protein complex"/>
    <property type="evidence" value="ECO:0007669"/>
    <property type="project" value="TreeGrafter"/>
</dbReference>
<keyword evidence="8" id="KW-1133">Transmembrane helix</keyword>
<dbReference type="RefSeq" id="WP_054286985.1">
    <property type="nucleotide sequence ID" value="NZ_CYHA01000005.1"/>
</dbReference>
<keyword evidence="14" id="KW-1185">Reference proteome</keyword>
<evidence type="ECO:0000313" key="13">
    <source>
        <dbReference type="EMBL" id="CUA85288.1"/>
    </source>
</evidence>
<dbReference type="InterPro" id="IPR037682">
    <property type="entry name" value="TonB_C"/>
</dbReference>
<evidence type="ECO:0000256" key="6">
    <source>
        <dbReference type="ARBA" id="ARBA00022692"/>
    </source>
</evidence>
<dbReference type="GO" id="GO:0055085">
    <property type="term" value="P:transmembrane transport"/>
    <property type="evidence" value="ECO:0007669"/>
    <property type="project" value="InterPro"/>
</dbReference>
<dbReference type="Proteomes" id="UP000243535">
    <property type="component" value="Unassembled WGS sequence"/>
</dbReference>
<evidence type="ECO:0000256" key="1">
    <source>
        <dbReference type="ARBA" id="ARBA00004383"/>
    </source>
</evidence>
<dbReference type="PANTHER" id="PTHR33446">
    <property type="entry name" value="PROTEIN TONB-RELATED"/>
    <property type="match status" value="1"/>
</dbReference>
<evidence type="ECO:0000256" key="9">
    <source>
        <dbReference type="ARBA" id="ARBA00023136"/>
    </source>
</evidence>
<keyword evidence="9" id="KW-0472">Membrane</keyword>
<keyword evidence="4 10" id="KW-1003">Cell membrane</keyword>
<name>A0A0K6H2S9_9NEIS</name>
<dbReference type="InterPro" id="IPR003538">
    <property type="entry name" value="TonB"/>
</dbReference>
<dbReference type="PROSITE" id="PS52015">
    <property type="entry name" value="TONB_CTD"/>
    <property type="match status" value="1"/>
</dbReference>
<dbReference type="PRINTS" id="PR01374">
    <property type="entry name" value="TONBPROTEIN"/>
</dbReference>
<dbReference type="GO" id="GO:0031992">
    <property type="term" value="F:energy transducer activity"/>
    <property type="evidence" value="ECO:0007669"/>
    <property type="project" value="InterPro"/>
</dbReference>
<evidence type="ECO:0000256" key="8">
    <source>
        <dbReference type="ARBA" id="ARBA00022989"/>
    </source>
</evidence>
<keyword evidence="6" id="KW-0812">Transmembrane</keyword>
<dbReference type="GO" id="GO:0015891">
    <property type="term" value="P:siderophore transport"/>
    <property type="evidence" value="ECO:0007669"/>
    <property type="project" value="InterPro"/>
</dbReference>
<evidence type="ECO:0000256" key="2">
    <source>
        <dbReference type="ARBA" id="ARBA00006555"/>
    </source>
</evidence>
<proteinExistence type="inferred from homology"/>
<dbReference type="GO" id="GO:0015031">
    <property type="term" value="P:protein transport"/>
    <property type="evidence" value="ECO:0007669"/>
    <property type="project" value="UniProtKB-UniRule"/>
</dbReference>
<dbReference type="EMBL" id="CYHA01000005">
    <property type="protein sequence ID" value="CUA85288.1"/>
    <property type="molecule type" value="Genomic_DNA"/>
</dbReference>
<evidence type="ECO:0000256" key="3">
    <source>
        <dbReference type="ARBA" id="ARBA00022448"/>
    </source>
</evidence>
<organism evidence="13 14">
    <name type="scientific">Gulbenkiania indica</name>
    <dbReference type="NCBI Taxonomy" id="375574"/>
    <lineage>
        <taxon>Bacteria</taxon>
        <taxon>Pseudomonadati</taxon>
        <taxon>Pseudomonadota</taxon>
        <taxon>Betaproteobacteria</taxon>
        <taxon>Neisseriales</taxon>
        <taxon>Chromobacteriaceae</taxon>
        <taxon>Gulbenkiania</taxon>
    </lineage>
</organism>
<protein>
    <recommendedName>
        <fullName evidence="10">Protein TonB</fullName>
    </recommendedName>
</protein>
<evidence type="ECO:0000256" key="10">
    <source>
        <dbReference type="RuleBase" id="RU362123"/>
    </source>
</evidence>
<dbReference type="Gene3D" id="3.30.1150.10">
    <property type="match status" value="1"/>
</dbReference>
<dbReference type="SUPFAM" id="SSF74653">
    <property type="entry name" value="TolA/TonB C-terminal domain"/>
    <property type="match status" value="1"/>
</dbReference>
<comment type="similarity">
    <text evidence="2 10">Belongs to the TonB family.</text>
</comment>
<keyword evidence="7 10" id="KW-0653">Protein transport</keyword>
<dbReference type="NCBIfam" id="TIGR01352">
    <property type="entry name" value="tonB_Cterm"/>
    <property type="match status" value="1"/>
</dbReference>
<sequence length="119" mass="12652">MPEAGASANLEGAIKPMAPPDSSGSAPQPPRPLERMRPAYPALARERGEEGTVLLGVRIGTDGRVREVRLLRSSGSLVLDAAASRAAEQWRFQPAQSEGRPVEAWLNVPVPFRLEGAGS</sequence>
<evidence type="ECO:0000256" key="4">
    <source>
        <dbReference type="ARBA" id="ARBA00022475"/>
    </source>
</evidence>
<gene>
    <name evidence="13" type="ORF">Ga0061063_2356</name>
</gene>
<reference evidence="14" key="1">
    <citation type="submission" date="2015-08" db="EMBL/GenBank/DDBJ databases">
        <authorList>
            <person name="Varghese N."/>
        </authorList>
    </citation>
    <scope>NUCLEOTIDE SEQUENCE [LARGE SCALE GENOMIC DNA]</scope>
    <source>
        <strain evidence="14">DSM 17901</strain>
    </source>
</reference>
<evidence type="ECO:0000256" key="7">
    <source>
        <dbReference type="ARBA" id="ARBA00022927"/>
    </source>
</evidence>
<keyword evidence="10" id="KW-0735">Signal-anchor</keyword>
<dbReference type="AlphaFoldDB" id="A0A0K6H2S9"/>
<dbReference type="PANTHER" id="PTHR33446:SF2">
    <property type="entry name" value="PROTEIN TONB"/>
    <property type="match status" value="1"/>
</dbReference>